<name>A0ABR4N831_9FUNG</name>
<dbReference type="PANTHER" id="PTHR34689">
    <property type="entry name" value="NUCLEIC ACID-BINDING PROTEIN"/>
    <property type="match status" value="1"/>
</dbReference>
<gene>
    <name evidence="2" type="ORF">HK105_204870</name>
</gene>
<feature type="compositionally biased region" description="Basic and acidic residues" evidence="1">
    <location>
        <begin position="1"/>
        <end position="12"/>
    </location>
</feature>
<dbReference type="Proteomes" id="UP001527925">
    <property type="component" value="Unassembled WGS sequence"/>
</dbReference>
<protein>
    <submittedName>
        <fullName evidence="2">Uncharacterized protein</fullName>
    </submittedName>
</protein>
<accession>A0ABR4N831</accession>
<evidence type="ECO:0000313" key="3">
    <source>
        <dbReference type="Proteomes" id="UP001527925"/>
    </source>
</evidence>
<proteinExistence type="predicted"/>
<reference evidence="2 3" key="1">
    <citation type="submission" date="2023-09" db="EMBL/GenBank/DDBJ databases">
        <title>Pangenome analysis of Batrachochytrium dendrobatidis and related Chytrids.</title>
        <authorList>
            <person name="Yacoub M.N."/>
            <person name="Stajich J.E."/>
            <person name="James T.Y."/>
        </authorList>
    </citation>
    <scope>NUCLEOTIDE SEQUENCE [LARGE SCALE GENOMIC DNA]</scope>
    <source>
        <strain evidence="2 3">JEL0888</strain>
    </source>
</reference>
<feature type="compositionally biased region" description="Basic residues" evidence="1">
    <location>
        <begin position="13"/>
        <end position="38"/>
    </location>
</feature>
<dbReference type="PANTHER" id="PTHR34689:SF1">
    <property type="entry name" value="NUCLEIC ACID-BINDING PROTEIN"/>
    <property type="match status" value="1"/>
</dbReference>
<evidence type="ECO:0000313" key="2">
    <source>
        <dbReference type="EMBL" id="KAL2915685.1"/>
    </source>
</evidence>
<feature type="region of interest" description="Disordered" evidence="1">
    <location>
        <begin position="1"/>
        <end position="44"/>
    </location>
</feature>
<comment type="caution">
    <text evidence="2">The sequence shown here is derived from an EMBL/GenBank/DDBJ whole genome shotgun (WGS) entry which is preliminary data.</text>
</comment>
<dbReference type="EMBL" id="JADGIZ020000022">
    <property type="protein sequence ID" value="KAL2915685.1"/>
    <property type="molecule type" value="Genomic_DNA"/>
</dbReference>
<organism evidence="2 3">
    <name type="scientific">Polyrhizophydium stewartii</name>
    <dbReference type="NCBI Taxonomy" id="2732419"/>
    <lineage>
        <taxon>Eukaryota</taxon>
        <taxon>Fungi</taxon>
        <taxon>Fungi incertae sedis</taxon>
        <taxon>Chytridiomycota</taxon>
        <taxon>Chytridiomycota incertae sedis</taxon>
        <taxon>Chytridiomycetes</taxon>
        <taxon>Rhizophydiales</taxon>
        <taxon>Rhizophydiales incertae sedis</taxon>
        <taxon>Polyrhizophydium</taxon>
    </lineage>
</organism>
<evidence type="ECO:0000256" key="1">
    <source>
        <dbReference type="SAM" id="MobiDB-lite"/>
    </source>
</evidence>
<sequence>MAGADRKESKKDRKDRKRSKKSKKSKSRKESKSKKSKETKKPLALTSQYGARGIITPADIFTKDAEFRAWMMEIKNISTDSIDMRTTKELFAEYMEDYNTATLPHEKFYDMNAWDRATRGASAPSARPGEETIDFSKDEEQLRSASKGSRLAGVQLMYTADELASLRKLQEDRIAADRLRKMGFQPKDSMGVRYE</sequence>
<keyword evidence="3" id="KW-1185">Reference proteome</keyword>